<dbReference type="Pfam" id="PF02971">
    <property type="entry name" value="FTCD"/>
    <property type="match status" value="1"/>
</dbReference>
<dbReference type="GeneID" id="16024622"/>
<dbReference type="GO" id="GO:0005542">
    <property type="term" value="F:folic acid binding"/>
    <property type="evidence" value="ECO:0007669"/>
    <property type="project" value="UniProtKB-KW"/>
</dbReference>
<comment type="pathway">
    <text evidence="2">Amino-acid degradation; L-histidine degradation into L-glutamate; L-glutamate from N-formimidoyl-L-glutamate (transferase route): step 1/1.</text>
</comment>
<dbReference type="PANTHER" id="PTHR12234:SF8">
    <property type="entry name" value="FORMIMINOTRANSFERASE-CYCLODEAMINASE"/>
    <property type="match status" value="1"/>
</dbReference>
<dbReference type="EMBL" id="CP015363">
    <property type="protein sequence ID" value="ARD85246.1"/>
    <property type="molecule type" value="Genomic_DNA"/>
</dbReference>
<evidence type="ECO:0000256" key="1">
    <source>
        <dbReference type="ARBA" id="ARBA00004496"/>
    </source>
</evidence>
<evidence type="ECO:0000256" key="3">
    <source>
        <dbReference type="ARBA" id="ARBA00012252"/>
    </source>
</evidence>
<dbReference type="PANTHER" id="PTHR12234">
    <property type="entry name" value="FORMIMINOTRANSFERASE-CYCLODEAMINASE"/>
    <property type="match status" value="1"/>
</dbReference>
<dbReference type="InterPro" id="IPR004227">
    <property type="entry name" value="Formiminotransferase_cat"/>
</dbReference>
<name>A0A1V0N576_9ARCH</name>
<protein>
    <recommendedName>
        <fullName evidence="3">glutamate formimidoyltransferase</fullName>
        <ecNumber evidence="3">2.1.2.5</ecNumber>
    </recommendedName>
</protein>
<dbReference type="GO" id="GO:0005737">
    <property type="term" value="C:cytoplasm"/>
    <property type="evidence" value="ECO:0007669"/>
    <property type="project" value="UniProtKB-SubCell"/>
</dbReference>
<dbReference type="STRING" id="74969.FAD_1385"/>
<dbReference type="RefSeq" id="WP_009886496.1">
    <property type="nucleotide sequence ID" value="NZ_CP015363.1"/>
</dbReference>
<sequence>MKLVELIPNFSDGRNKVVIDLLEKDVKSVPDAKLLDSEMDYDHNRSVITVVCPIDNVIDLAFNMIKTAGENIDMNVQTGFHPRFGATDIMPLVPLEDTSMEECIELSQELGKKVGKELGIPVFMYAYSAKTPERKNLENIRNKKFQIEELRSAIGTGNYIPDYGPEVIGRAGATIIGARDFLIAYNIYLNTDDIKIGRKIASAIRARDGGFACVKSLAFKMPEKNIVQISMNIVNYRKNPVYRIFEAVKTEAKGFGVYPVRSEFIGMVPQEALVDSFNHYLMSGIKNKNVLDYAPGKI</sequence>
<dbReference type="Proteomes" id="UP000192050">
    <property type="component" value="Chromosome"/>
</dbReference>
<dbReference type="InterPro" id="IPR051623">
    <property type="entry name" value="FTCD"/>
</dbReference>
<dbReference type="InterPro" id="IPR022384">
    <property type="entry name" value="FormiminoTrfase_cat_dom_sf"/>
</dbReference>
<dbReference type="KEGG" id="fai:FAD_1385"/>
<dbReference type="UniPathway" id="UPA00379">
    <property type="reaction ID" value="UER00555"/>
</dbReference>
<dbReference type="Gene3D" id="3.30.990.10">
    <property type="entry name" value="Formiminotransferase, N-terminal subdomain"/>
    <property type="match status" value="1"/>
</dbReference>
<keyword evidence="4" id="KW-0963">Cytoplasm</keyword>
<evidence type="ECO:0000256" key="6">
    <source>
        <dbReference type="ARBA" id="ARBA00022808"/>
    </source>
</evidence>
<organism evidence="10 11">
    <name type="scientific">Ferroplasma acidiphilum</name>
    <dbReference type="NCBI Taxonomy" id="74969"/>
    <lineage>
        <taxon>Archaea</taxon>
        <taxon>Methanobacteriati</taxon>
        <taxon>Thermoplasmatota</taxon>
        <taxon>Thermoplasmata</taxon>
        <taxon>Thermoplasmatales</taxon>
        <taxon>Ferroplasmaceae</taxon>
        <taxon>Ferroplasma</taxon>
    </lineage>
</organism>
<keyword evidence="7" id="KW-0290">Folate-binding</keyword>
<evidence type="ECO:0000256" key="4">
    <source>
        <dbReference type="ARBA" id="ARBA00022490"/>
    </source>
</evidence>
<feature type="domain" description="Formiminotransferase N-terminal subdomain" evidence="9">
    <location>
        <begin position="2"/>
        <end position="180"/>
    </location>
</feature>
<keyword evidence="6" id="KW-0369">Histidine metabolism</keyword>
<dbReference type="GO" id="GO:0019557">
    <property type="term" value="P:L-histidine catabolic process to glutamate and formate"/>
    <property type="evidence" value="ECO:0007669"/>
    <property type="project" value="UniProtKB-UniPathway"/>
</dbReference>
<evidence type="ECO:0000313" key="10">
    <source>
        <dbReference type="EMBL" id="ARD85246.1"/>
    </source>
</evidence>
<dbReference type="SMART" id="SM01221">
    <property type="entry name" value="FTCD"/>
    <property type="match status" value="1"/>
</dbReference>
<evidence type="ECO:0000259" key="9">
    <source>
        <dbReference type="SMART" id="SM01222"/>
    </source>
</evidence>
<dbReference type="InterPro" id="IPR012886">
    <property type="entry name" value="Formiminotransferase_N"/>
</dbReference>
<dbReference type="SMART" id="SM01222">
    <property type="entry name" value="FTCD_N"/>
    <property type="match status" value="1"/>
</dbReference>
<proteinExistence type="predicted"/>
<gene>
    <name evidence="10" type="ORF">FAD_1385</name>
</gene>
<dbReference type="OrthoDB" id="56032at2157"/>
<evidence type="ECO:0000256" key="2">
    <source>
        <dbReference type="ARBA" id="ARBA00005082"/>
    </source>
</evidence>
<dbReference type="GO" id="GO:0019556">
    <property type="term" value="P:L-histidine catabolic process to glutamate and formamide"/>
    <property type="evidence" value="ECO:0007669"/>
    <property type="project" value="UniProtKB-UniPathway"/>
</dbReference>
<feature type="domain" description="Formiminotransferase C-terminal subdomain" evidence="8">
    <location>
        <begin position="181"/>
        <end position="294"/>
    </location>
</feature>
<dbReference type="InterPro" id="IPR013802">
    <property type="entry name" value="Formiminotransferase_C"/>
</dbReference>
<dbReference type="InterPro" id="IPR037064">
    <property type="entry name" value="Formiminotransferase_N_sf"/>
</dbReference>
<dbReference type="Gene3D" id="3.30.70.670">
    <property type="entry name" value="Formiminotransferase, C-terminal subdomain"/>
    <property type="match status" value="1"/>
</dbReference>
<keyword evidence="11" id="KW-1185">Reference proteome</keyword>
<evidence type="ECO:0000256" key="7">
    <source>
        <dbReference type="ARBA" id="ARBA00022954"/>
    </source>
</evidence>
<dbReference type="AlphaFoldDB" id="A0A1V0N576"/>
<dbReference type="GO" id="GO:0030409">
    <property type="term" value="F:glutamate formimidoyltransferase activity"/>
    <property type="evidence" value="ECO:0007669"/>
    <property type="project" value="UniProtKB-EC"/>
</dbReference>
<accession>A0A1V0N576</accession>
<dbReference type="InterPro" id="IPR037070">
    <property type="entry name" value="Formiminotransferase_C_sf"/>
</dbReference>
<dbReference type="GeneID" id="31676877"/>
<keyword evidence="5 10" id="KW-0808">Transferase</keyword>
<dbReference type="SUPFAM" id="SSF55116">
    <property type="entry name" value="Formiminotransferase domain of formiminotransferase-cyclodeaminase"/>
    <property type="match status" value="2"/>
</dbReference>
<dbReference type="EC" id="2.1.2.5" evidence="3"/>
<evidence type="ECO:0000256" key="5">
    <source>
        <dbReference type="ARBA" id="ARBA00022679"/>
    </source>
</evidence>
<evidence type="ECO:0000259" key="8">
    <source>
        <dbReference type="SMART" id="SM01221"/>
    </source>
</evidence>
<dbReference type="NCBIfam" id="TIGR02024">
    <property type="entry name" value="FtcD"/>
    <property type="match status" value="1"/>
</dbReference>
<dbReference type="Pfam" id="PF07837">
    <property type="entry name" value="FTCD_N"/>
    <property type="match status" value="1"/>
</dbReference>
<reference evidence="10 11" key="1">
    <citation type="submission" date="2011-10" db="EMBL/GenBank/DDBJ databases">
        <title>Metabolic and evolutionary patterns in the extreme acidophile Ferroplasma acidiphilum.</title>
        <authorList>
            <person name="Golyshina O.V."/>
            <person name="Kozyavkin S.A."/>
            <person name="Tatusov R.L."/>
            <person name="Slesarev A.I."/>
            <person name="Golyshin P.N."/>
        </authorList>
    </citation>
    <scope>NUCLEOTIDE SEQUENCE [LARGE SCALE GENOMIC DNA]</scope>
    <source>
        <strain evidence="11">Y</strain>
    </source>
</reference>
<evidence type="ECO:0000313" key="11">
    <source>
        <dbReference type="Proteomes" id="UP000192050"/>
    </source>
</evidence>
<comment type="subcellular location">
    <subcellularLocation>
        <location evidence="1">Cytoplasm</location>
    </subcellularLocation>
</comment>